<dbReference type="Proteomes" id="UP000736328">
    <property type="component" value="Unassembled WGS sequence"/>
</dbReference>
<dbReference type="AlphaFoldDB" id="A0A933IG01"/>
<dbReference type="InterPro" id="IPR011518">
    <property type="entry name" value="Transposase_36"/>
</dbReference>
<proteinExistence type="predicted"/>
<sequence>MKPEAAIRLKYQSLSPRLDEHTRRIWAATEAGALGYGGISLVARATNISRRVILVGLGEINTGDILPAGRVRRSGGGRKAAVHHQPDLRDRLESLVEPLTRGDPESPLRWTCKSTRCLSRELIRLGYKASSRVVRVLLHEMKYSLQGNCKTVEGKQHPDRNAQFEYINTRVTAEMKASQPVISVDTKKLALSPSFTLGAGSAEGKELVGNYANRGKQWLKLGSALKVKGHDFSDPSVPRAHPYGIYELTRNCGFVKVGTDHDPATFAVASIRAWWQEQGMRAYPKTKRLLITADAGGSNGTRLRLWKWELQRLANKLRLPISVCHFPPGTSKWNKVEHRLFSFISSNWRGEPLVDYETVVNLIAKTTTTTGLKVFCRLDRRRYPVGRKISNDEWVKINLIRNDFHGDWNYTILPRWKC</sequence>
<dbReference type="EMBL" id="JACQXR010000151">
    <property type="protein sequence ID" value="MBI4727718.1"/>
    <property type="molecule type" value="Genomic_DNA"/>
</dbReference>
<accession>A0A933IG01</accession>
<dbReference type="Pfam" id="PF07592">
    <property type="entry name" value="DDE_Tnp_ISAZ013"/>
    <property type="match status" value="1"/>
</dbReference>
<evidence type="ECO:0000313" key="1">
    <source>
        <dbReference type="EMBL" id="MBI4727718.1"/>
    </source>
</evidence>
<organism evidence="1 2">
    <name type="scientific">candidate division TA06 bacterium</name>
    <dbReference type="NCBI Taxonomy" id="2250710"/>
    <lineage>
        <taxon>Bacteria</taxon>
        <taxon>Bacteria division TA06</taxon>
    </lineage>
</organism>
<comment type="caution">
    <text evidence="1">The sequence shown here is derived from an EMBL/GenBank/DDBJ whole genome shotgun (WGS) entry which is preliminary data.</text>
</comment>
<name>A0A933IG01_UNCT6</name>
<reference evidence="1" key="1">
    <citation type="submission" date="2020-07" db="EMBL/GenBank/DDBJ databases">
        <title>Huge and variable diversity of episymbiotic CPR bacteria and DPANN archaea in groundwater ecosystems.</title>
        <authorList>
            <person name="He C.Y."/>
            <person name="Keren R."/>
            <person name="Whittaker M."/>
            <person name="Farag I.F."/>
            <person name="Doudna J."/>
            <person name="Cate J.H.D."/>
            <person name="Banfield J.F."/>
        </authorList>
    </citation>
    <scope>NUCLEOTIDE SEQUENCE</scope>
    <source>
        <strain evidence="1">NC_groundwater_1520_Pr4_B-0.1um_53_5</strain>
    </source>
</reference>
<protein>
    <submittedName>
        <fullName evidence="1">ISAzo13 family transposase</fullName>
    </submittedName>
</protein>
<dbReference type="NCBIfam" id="NF033519">
    <property type="entry name" value="transpos_ISAzo13"/>
    <property type="match status" value="1"/>
</dbReference>
<evidence type="ECO:0000313" key="2">
    <source>
        <dbReference type="Proteomes" id="UP000736328"/>
    </source>
</evidence>
<gene>
    <name evidence="1" type="ORF">HY768_10965</name>
</gene>